<dbReference type="OrthoDB" id="3723950at2"/>
<dbReference type="Pfam" id="PF12770">
    <property type="entry name" value="CHAT"/>
    <property type="match status" value="1"/>
</dbReference>
<name>A0A1A3NJW5_MYCAS</name>
<evidence type="ECO:0000259" key="1">
    <source>
        <dbReference type="Pfam" id="PF12770"/>
    </source>
</evidence>
<dbReference type="Proteomes" id="UP000093928">
    <property type="component" value="Unassembled WGS sequence"/>
</dbReference>
<dbReference type="RefSeq" id="WP_065146901.1">
    <property type="nucleotide sequence ID" value="NZ_LZLS01000219.1"/>
</dbReference>
<reference evidence="2 3" key="1">
    <citation type="submission" date="2016-06" db="EMBL/GenBank/DDBJ databases">
        <authorList>
            <person name="Kjaerup R.B."/>
            <person name="Dalgaard T.S."/>
            <person name="Juul-Madsen H.R."/>
        </authorList>
    </citation>
    <scope>NUCLEOTIDE SEQUENCE [LARGE SCALE GENOMIC DNA]</scope>
    <source>
        <strain evidence="2 3">1165133.8</strain>
    </source>
</reference>
<organism evidence="2 3">
    <name type="scientific">Mycobacterium asiaticum</name>
    <dbReference type="NCBI Taxonomy" id="1790"/>
    <lineage>
        <taxon>Bacteria</taxon>
        <taxon>Bacillati</taxon>
        <taxon>Actinomycetota</taxon>
        <taxon>Actinomycetes</taxon>
        <taxon>Mycobacteriales</taxon>
        <taxon>Mycobacteriaceae</taxon>
        <taxon>Mycobacterium</taxon>
    </lineage>
</organism>
<evidence type="ECO:0000313" key="3">
    <source>
        <dbReference type="Proteomes" id="UP000093928"/>
    </source>
</evidence>
<dbReference type="InterPro" id="IPR024983">
    <property type="entry name" value="CHAT_dom"/>
</dbReference>
<protein>
    <submittedName>
        <fullName evidence="2">CHAT domain-containing protein</fullName>
    </submittedName>
</protein>
<comment type="caution">
    <text evidence="2">The sequence shown here is derived from an EMBL/GenBank/DDBJ whole genome shotgun (WGS) entry which is preliminary data.</text>
</comment>
<sequence>MRDPGRLTLVLRYADLGIATYASLRIVGRPSQTVNWVVEDPILLAALEELTEALPEPHGDESRRDAIERALTRGPFASPDTELTVAYILGVLLIGAAGWQLLAECVAQSSERRPALFISPSARLARVPWGLLALPKSGPSKEELVRARQDAITSSGRVAARIPWQLTDVKEHTDGYRLMELVDVLLAVPQNIVHAPRTPAGWEARRDGAPVLILDPRVPGQRPDSPLGSVLGRPSAHTPLAEHFAELMRHRPVLPHVESSVELFRRQDTDRFWLADMLAQSPSRLLYVGHASSADGEGGGDAARAALHLACTAAAAGEAGEAGGDIGNHRPLTASDLMSLRLPMPPRVALLACASGGDYRFDEAAGLVAAMILGGAQLVTATLWSLPTTAAYRQFSNRGEGFPDPMADVVIAVDEGHRDTEAAYAVNRWQRAQLRSWRDGTVTASPLYWGAMVTFAVDGAR</sequence>
<dbReference type="AlphaFoldDB" id="A0A1A3NJW5"/>
<evidence type="ECO:0000313" key="2">
    <source>
        <dbReference type="EMBL" id="OBK20652.1"/>
    </source>
</evidence>
<accession>A0A1A3NJW5</accession>
<proteinExistence type="predicted"/>
<gene>
    <name evidence="2" type="ORF">A5634_12270</name>
</gene>
<feature type="domain" description="CHAT" evidence="1">
    <location>
        <begin position="100"/>
        <end position="451"/>
    </location>
</feature>
<dbReference type="EMBL" id="LZLS01000219">
    <property type="protein sequence ID" value="OBK20652.1"/>
    <property type="molecule type" value="Genomic_DNA"/>
</dbReference>